<proteinExistence type="predicted"/>
<evidence type="ECO:0000313" key="2">
    <source>
        <dbReference type="Proteomes" id="UP000060071"/>
    </source>
</evidence>
<reference evidence="1 2" key="1">
    <citation type="submission" date="2015-12" db="EMBL/GenBank/DDBJ databases">
        <authorList>
            <person name="Kim M.K."/>
            <person name="Srinivasan S."/>
            <person name="Lee J.-J."/>
            <person name="Kim K."/>
        </authorList>
    </citation>
    <scope>NUCLEOTIDE SEQUENCE [LARGE SCALE GENOMIC DNA]</scope>
    <source>
        <strain evidence="1 2">BM2</strain>
    </source>
</reference>
<evidence type="ECO:0000313" key="1">
    <source>
        <dbReference type="EMBL" id="ALW89617.1"/>
    </source>
</evidence>
<keyword evidence="2" id="KW-1185">Reference proteome</keyword>
<organism evidence="1 2">
    <name type="scientific">Deinococcus actinosclerus</name>
    <dbReference type="NCBI Taxonomy" id="1768108"/>
    <lineage>
        <taxon>Bacteria</taxon>
        <taxon>Thermotogati</taxon>
        <taxon>Deinococcota</taxon>
        <taxon>Deinococci</taxon>
        <taxon>Deinococcales</taxon>
        <taxon>Deinococcaceae</taxon>
        <taxon>Deinococcus</taxon>
    </lineage>
</organism>
<protein>
    <submittedName>
        <fullName evidence="1">Uncharacterized protein</fullName>
    </submittedName>
</protein>
<name>A0ABN4K8P6_9DEIO</name>
<accession>A0ABN4K8P6</accession>
<dbReference type="Proteomes" id="UP000060071">
    <property type="component" value="Chromosome"/>
</dbReference>
<sequence length="100" mass="11155">MGFLRFLRDLPQLKRDFAELGPEGWRNLLMPKTGQHDALARRAWPVFIKDYDLGEGEGSSIPRDAAQAYMAALKAGRVPRWVEALGVSVEIKRATGGEET</sequence>
<dbReference type="EMBL" id="CP013910">
    <property type="protein sequence ID" value="ALW89617.1"/>
    <property type="molecule type" value="Genomic_DNA"/>
</dbReference>
<gene>
    <name evidence="1" type="ORF">AUC44_12510</name>
</gene>
<dbReference type="RefSeq" id="WP_062159051.1">
    <property type="nucleotide sequence ID" value="NZ_CP013910.1"/>
</dbReference>